<organism evidence="2 3">
    <name type="scientific">Cichlidogyrus casuarinus</name>
    <dbReference type="NCBI Taxonomy" id="1844966"/>
    <lineage>
        <taxon>Eukaryota</taxon>
        <taxon>Metazoa</taxon>
        <taxon>Spiralia</taxon>
        <taxon>Lophotrochozoa</taxon>
        <taxon>Platyhelminthes</taxon>
        <taxon>Monogenea</taxon>
        <taxon>Monopisthocotylea</taxon>
        <taxon>Dactylogyridea</taxon>
        <taxon>Ancyrocephalidae</taxon>
        <taxon>Cichlidogyrus</taxon>
    </lineage>
</organism>
<dbReference type="EMBL" id="JBJKFK010000305">
    <property type="protein sequence ID" value="KAL3317960.1"/>
    <property type="molecule type" value="Genomic_DNA"/>
</dbReference>
<accession>A0ABD2QEQ7</accession>
<reference evidence="2 3" key="1">
    <citation type="submission" date="2024-11" db="EMBL/GenBank/DDBJ databases">
        <title>Adaptive evolution of stress response genes in parasites aligns with host niche diversity.</title>
        <authorList>
            <person name="Hahn C."/>
            <person name="Resl P."/>
        </authorList>
    </citation>
    <scope>NUCLEOTIDE SEQUENCE [LARGE SCALE GENOMIC DNA]</scope>
    <source>
        <strain evidence="2">EGGRZ-B1_66</strain>
        <tissue evidence="2">Body</tissue>
    </source>
</reference>
<dbReference type="AlphaFoldDB" id="A0ABD2QEQ7"/>
<evidence type="ECO:0000256" key="1">
    <source>
        <dbReference type="SAM" id="MobiDB-lite"/>
    </source>
</evidence>
<evidence type="ECO:0000313" key="2">
    <source>
        <dbReference type="EMBL" id="KAL3317960.1"/>
    </source>
</evidence>
<feature type="compositionally biased region" description="Basic and acidic residues" evidence="1">
    <location>
        <begin position="371"/>
        <end position="381"/>
    </location>
</feature>
<evidence type="ECO:0000313" key="3">
    <source>
        <dbReference type="Proteomes" id="UP001626550"/>
    </source>
</evidence>
<comment type="caution">
    <text evidence="2">The sequence shown here is derived from an EMBL/GenBank/DDBJ whole genome shotgun (WGS) entry which is preliminary data.</text>
</comment>
<keyword evidence="3" id="KW-1185">Reference proteome</keyword>
<gene>
    <name evidence="2" type="primary">FEM1C</name>
    <name evidence="2" type="ORF">Ciccas_003378</name>
</gene>
<protein>
    <submittedName>
        <fullName evidence="2">Protein fem-1 C</fullName>
    </submittedName>
</protein>
<dbReference type="Proteomes" id="UP001626550">
    <property type="component" value="Unassembled WGS sequence"/>
</dbReference>
<name>A0ABD2QEQ7_9PLAT</name>
<dbReference type="InterPro" id="IPR036770">
    <property type="entry name" value="Ankyrin_rpt-contain_sf"/>
</dbReference>
<proteinExistence type="predicted"/>
<feature type="region of interest" description="Disordered" evidence="1">
    <location>
        <begin position="362"/>
        <end position="383"/>
    </location>
</feature>
<dbReference type="Gene3D" id="1.25.40.20">
    <property type="entry name" value="Ankyrin repeat-containing domain"/>
    <property type="match status" value="1"/>
</dbReference>
<sequence length="625" mass="70869">MELLNMRNIPEACDELLGSEEKWPLKPRKGGIKRLHRLRAKANAIQQIPLLCIFRNRIANKLNGDEERQKDLVPLDHPLLVTLKQIIRDNFSPLLKEFTQLQELHRMLLYYHRPGNWQAHLGPGSQPPTPDSTGEPVVHAHSWNLQSMFIRLRLLGPDHNDAIYFIRFRGAYLADSNNMEACLSMWRLALIMQRIYLEPVSYVTQTTMLSFVEFIYYILTDSYSHLAAQDLDPNLILTCLDYCIDNIQRSMGLSYYRWCNLHPWSYSSADKESLNLYKCVTFALHFISIVLIFYLPNPNPFPERNSGMRLGRARFDPYRKLTPSGAQTETVGFWNVLSRTSLDDSNWDSEASTPIDAELSLPQPDLAASEESTRDLQRRSQESSAANIIGGGARLAFLVLQTFRHPQTTSRLAVKFTKELEMKFYHLVYRLVKIDPRVHNGMSLLHLACSPETSKIGRCRYPLLPLPVPQLFGLLRQMGADPNCRDVTGQTPLGLIVNSRCALRKLQAHLIQSLIMEGVHFDASFLTPLDASASSNSFIHLLPEASTSASIVAQDSAAQEPMIHTSLMNGAYSEQLRSVGLNRVRLTSLACLAATAIRRQLGLNSSSTYLRERLPISLLQFVDLH</sequence>